<keyword evidence="2" id="KW-1185">Reference proteome</keyword>
<organism evidence="1 2">
    <name type="scientific">Phytophthora nicotianae P1569</name>
    <dbReference type="NCBI Taxonomy" id="1317065"/>
    <lineage>
        <taxon>Eukaryota</taxon>
        <taxon>Sar</taxon>
        <taxon>Stramenopiles</taxon>
        <taxon>Oomycota</taxon>
        <taxon>Peronosporomycetes</taxon>
        <taxon>Peronosporales</taxon>
        <taxon>Peronosporaceae</taxon>
        <taxon>Phytophthora</taxon>
    </lineage>
</organism>
<gene>
    <name evidence="1" type="ORF">F443_22372</name>
</gene>
<dbReference type="AlphaFoldDB" id="V9DUF5"/>
<evidence type="ECO:0000313" key="1">
    <source>
        <dbReference type="EMBL" id="ETI30505.1"/>
    </source>
</evidence>
<evidence type="ECO:0000313" key="2">
    <source>
        <dbReference type="Proteomes" id="UP000018721"/>
    </source>
</evidence>
<dbReference type="EMBL" id="ANIZ01003968">
    <property type="protein sequence ID" value="ETI30505.1"/>
    <property type="molecule type" value="Genomic_DNA"/>
</dbReference>
<dbReference type="HOGENOM" id="CLU_2042705_0_0_1"/>
<reference evidence="1 2" key="1">
    <citation type="submission" date="2013-11" db="EMBL/GenBank/DDBJ databases">
        <title>The Genome Sequence of Phytophthora parasitica P1569.</title>
        <authorList>
            <consortium name="The Broad Institute Genomics Platform"/>
            <person name="Russ C."/>
            <person name="Tyler B."/>
            <person name="Panabieres F."/>
            <person name="Shan W."/>
            <person name="Tripathy S."/>
            <person name="Grunwald N."/>
            <person name="Machado M."/>
            <person name="Johnson C.S."/>
            <person name="Arredondo F."/>
            <person name="Hong C."/>
            <person name="Coffey M."/>
            <person name="Young S.K."/>
            <person name="Zeng Q."/>
            <person name="Gargeya S."/>
            <person name="Fitzgerald M."/>
            <person name="Abouelleil A."/>
            <person name="Alvarado L."/>
            <person name="Chapman S.B."/>
            <person name="Gainer-Dewar J."/>
            <person name="Goldberg J."/>
            <person name="Griggs A."/>
            <person name="Gujja S."/>
            <person name="Hansen M."/>
            <person name="Howarth C."/>
            <person name="Imamovic A."/>
            <person name="Ireland A."/>
            <person name="Larimer J."/>
            <person name="McCowan C."/>
            <person name="Murphy C."/>
            <person name="Pearson M."/>
            <person name="Poon T.W."/>
            <person name="Priest M."/>
            <person name="Roberts A."/>
            <person name="Saif S."/>
            <person name="Shea T."/>
            <person name="Sykes S."/>
            <person name="Wortman J."/>
            <person name="Nusbaum C."/>
            <person name="Birren B."/>
        </authorList>
    </citation>
    <scope>NUCLEOTIDE SEQUENCE [LARGE SCALE GENOMIC DNA]</scope>
    <source>
        <strain evidence="1 2">P1569</strain>
    </source>
</reference>
<protein>
    <submittedName>
        <fullName evidence="1">Uncharacterized protein</fullName>
    </submittedName>
</protein>
<sequence length="121" mass="13951">MNYAEQKQDIIDILDKQIEIYARFSRRRSVRTLKTLPSSMICCSRPRRNAICACFVPTALSEVSLASPEWIPTLLLSPSKVFELPRSTFQHSALTRIRSSLFDDSNKRRATKKIRLPLLKL</sequence>
<accession>V9DUF5</accession>
<name>V9DUF5_PHYNI</name>
<comment type="caution">
    <text evidence="1">The sequence shown here is derived from an EMBL/GenBank/DDBJ whole genome shotgun (WGS) entry which is preliminary data.</text>
</comment>
<proteinExistence type="predicted"/>
<dbReference type="Proteomes" id="UP000018721">
    <property type="component" value="Unassembled WGS sequence"/>
</dbReference>